<keyword evidence="8 11" id="KW-1133">Transmembrane helix</keyword>
<dbReference type="GO" id="GO:0005975">
    <property type="term" value="P:carbohydrate metabolic process"/>
    <property type="evidence" value="ECO:0007669"/>
    <property type="project" value="InterPro"/>
</dbReference>
<evidence type="ECO:0008006" key="16">
    <source>
        <dbReference type="Google" id="ProtNLM"/>
    </source>
</evidence>
<keyword evidence="4" id="KW-0328">Glycosyltransferase</keyword>
<evidence type="ECO:0000256" key="10">
    <source>
        <dbReference type="ARBA" id="ARBA00023180"/>
    </source>
</evidence>
<dbReference type="GO" id="GO:0016020">
    <property type="term" value="C:membrane"/>
    <property type="evidence" value="ECO:0007669"/>
    <property type="project" value="UniProtKB-SubCell"/>
</dbReference>
<evidence type="ECO:0000256" key="5">
    <source>
        <dbReference type="ARBA" id="ARBA00022679"/>
    </source>
</evidence>
<evidence type="ECO:0000256" key="11">
    <source>
        <dbReference type="SAM" id="Phobius"/>
    </source>
</evidence>
<dbReference type="GO" id="GO:0005794">
    <property type="term" value="C:Golgi apparatus"/>
    <property type="evidence" value="ECO:0007669"/>
    <property type="project" value="TreeGrafter"/>
</dbReference>
<evidence type="ECO:0000256" key="3">
    <source>
        <dbReference type="ARBA" id="ARBA00005735"/>
    </source>
</evidence>
<dbReference type="PANTHER" id="PTHR19300:SF57">
    <property type="entry name" value="BETA-1,4-N-ACETYLGALACTOSAMINYLTRANSFERASE"/>
    <property type="match status" value="1"/>
</dbReference>
<evidence type="ECO:0000256" key="4">
    <source>
        <dbReference type="ARBA" id="ARBA00022676"/>
    </source>
</evidence>
<evidence type="ECO:0000256" key="8">
    <source>
        <dbReference type="ARBA" id="ARBA00022989"/>
    </source>
</evidence>
<evidence type="ECO:0000256" key="7">
    <source>
        <dbReference type="ARBA" id="ARBA00022968"/>
    </source>
</evidence>
<dbReference type="GO" id="GO:0008378">
    <property type="term" value="F:galactosyltransferase activity"/>
    <property type="evidence" value="ECO:0007669"/>
    <property type="project" value="TreeGrafter"/>
</dbReference>
<comment type="similarity">
    <text evidence="3">Belongs to the glycosyltransferase 7 family.</text>
</comment>
<keyword evidence="15" id="KW-1185">Reference proteome</keyword>
<keyword evidence="5" id="KW-0808">Transferase</keyword>
<evidence type="ECO:0000256" key="6">
    <source>
        <dbReference type="ARBA" id="ARBA00022692"/>
    </source>
</evidence>
<protein>
    <recommendedName>
        <fullName evidence="16">Beta-1,4-N-acetylgalactosaminyltransferase bre-4</fullName>
    </recommendedName>
</protein>
<evidence type="ECO:0000259" key="12">
    <source>
        <dbReference type="Pfam" id="PF02709"/>
    </source>
</evidence>
<evidence type="ECO:0000259" key="13">
    <source>
        <dbReference type="Pfam" id="PF13733"/>
    </source>
</evidence>
<keyword evidence="6 11" id="KW-0812">Transmembrane</keyword>
<dbReference type="InterPro" id="IPR003859">
    <property type="entry name" value="Galactosyl_T"/>
</dbReference>
<dbReference type="PANTHER" id="PTHR19300">
    <property type="entry name" value="BETA-1,4-GALACTOSYLTRANSFERASE"/>
    <property type="match status" value="1"/>
</dbReference>
<dbReference type="AlphaFoldDB" id="A0A8W8NMH0"/>
<reference evidence="14" key="1">
    <citation type="submission" date="2022-08" db="UniProtKB">
        <authorList>
            <consortium name="EnsemblMetazoa"/>
        </authorList>
    </citation>
    <scope>IDENTIFICATION</scope>
    <source>
        <strain evidence="14">05x7-T-G4-1.051#20</strain>
    </source>
</reference>
<feature type="transmembrane region" description="Helical" evidence="11">
    <location>
        <begin position="6"/>
        <end position="29"/>
    </location>
</feature>
<dbReference type="OrthoDB" id="10016069at2759"/>
<evidence type="ECO:0000256" key="9">
    <source>
        <dbReference type="ARBA" id="ARBA00023136"/>
    </source>
</evidence>
<evidence type="ECO:0000313" key="14">
    <source>
        <dbReference type="EnsemblMetazoa" id="G8031.1:cds"/>
    </source>
</evidence>
<sequence length="296" mass="34994">MREVTVIRRLVSTVAIFYILGYTMVLLLARPKENLMCQTYHQGSVLYPIPNFADTNEKDMVSRFTWLGNGGYSLPYGCRSKERVAILIPYRDREKQLRILLSNLHPLLYRQGLEYRIYVIEQADTKPFNKGMLYNIAFSEAKTDNHTCFVFHDVDLIPENDQIVYNCVRSPMHRSRAIDSFNYRLPDRKLIGGVSMWKKEDFEKVNGWSNLFVNWGGEDDDMSYRIIMNKLSIFRFRNNVARYTMLKHKRTPVNTARYQMLMDSPWRFKVDGLSTLTYIPPTRENHQLYTRILVRT</sequence>
<dbReference type="SUPFAM" id="SSF53448">
    <property type="entry name" value="Nucleotide-diphospho-sugar transferases"/>
    <property type="match status" value="1"/>
</dbReference>
<dbReference type="InterPro" id="IPR027995">
    <property type="entry name" value="Galactosyl_T_N"/>
</dbReference>
<name>A0A8W8NMH0_MAGGI</name>
<feature type="domain" description="Galactosyltransferase C-terminal" evidence="12">
    <location>
        <begin position="173"/>
        <end position="249"/>
    </location>
</feature>
<dbReference type="GO" id="GO:0033842">
    <property type="term" value="F:N-acetyl-beta-glucosaminyl-derivative 4-beta-N-acetylgalactosaminyltransferase activity"/>
    <property type="evidence" value="ECO:0007669"/>
    <property type="project" value="TreeGrafter"/>
</dbReference>
<organism evidence="14 15">
    <name type="scientific">Magallana gigas</name>
    <name type="common">Pacific oyster</name>
    <name type="synonym">Crassostrea gigas</name>
    <dbReference type="NCBI Taxonomy" id="29159"/>
    <lineage>
        <taxon>Eukaryota</taxon>
        <taxon>Metazoa</taxon>
        <taxon>Spiralia</taxon>
        <taxon>Lophotrochozoa</taxon>
        <taxon>Mollusca</taxon>
        <taxon>Bivalvia</taxon>
        <taxon>Autobranchia</taxon>
        <taxon>Pteriomorphia</taxon>
        <taxon>Ostreida</taxon>
        <taxon>Ostreoidea</taxon>
        <taxon>Ostreidae</taxon>
        <taxon>Magallana</taxon>
    </lineage>
</organism>
<proteinExistence type="inferred from homology"/>
<comment type="pathway">
    <text evidence="2">Protein modification; protein glycosylation.</text>
</comment>
<dbReference type="Pfam" id="PF02709">
    <property type="entry name" value="Glyco_transf_7C"/>
    <property type="match status" value="1"/>
</dbReference>
<dbReference type="Pfam" id="PF13733">
    <property type="entry name" value="Glyco_transf_7N"/>
    <property type="match status" value="1"/>
</dbReference>
<dbReference type="InterPro" id="IPR029044">
    <property type="entry name" value="Nucleotide-diphossugar_trans"/>
</dbReference>
<dbReference type="OMA" id="CLERPRH"/>
<evidence type="ECO:0000313" key="15">
    <source>
        <dbReference type="Proteomes" id="UP000005408"/>
    </source>
</evidence>
<evidence type="ECO:0000256" key="2">
    <source>
        <dbReference type="ARBA" id="ARBA00004922"/>
    </source>
</evidence>
<keyword evidence="10" id="KW-0325">Glycoprotein</keyword>
<feature type="domain" description="Galactosyltransferase N-terminal" evidence="13">
    <location>
        <begin position="56"/>
        <end position="167"/>
    </location>
</feature>
<dbReference type="GO" id="GO:0006688">
    <property type="term" value="P:glycosphingolipid biosynthetic process"/>
    <property type="evidence" value="ECO:0007669"/>
    <property type="project" value="TreeGrafter"/>
</dbReference>
<dbReference type="InterPro" id="IPR027791">
    <property type="entry name" value="Galactosyl_T_C"/>
</dbReference>
<evidence type="ECO:0000256" key="1">
    <source>
        <dbReference type="ARBA" id="ARBA00004606"/>
    </source>
</evidence>
<dbReference type="PRINTS" id="PR02050">
    <property type="entry name" value="B14GALTRFASE"/>
</dbReference>
<accession>A0A8W8NMH0</accession>
<comment type="subcellular location">
    <subcellularLocation>
        <location evidence="1">Membrane</location>
        <topology evidence="1">Single-pass type II membrane protein</topology>
    </subcellularLocation>
</comment>
<keyword evidence="9 11" id="KW-0472">Membrane</keyword>
<dbReference type="Proteomes" id="UP000005408">
    <property type="component" value="Unassembled WGS sequence"/>
</dbReference>
<keyword evidence="7" id="KW-0735">Signal-anchor</keyword>
<dbReference type="Gene3D" id="3.90.550.10">
    <property type="entry name" value="Spore Coat Polysaccharide Biosynthesis Protein SpsA, Chain A"/>
    <property type="match status" value="1"/>
</dbReference>
<dbReference type="EnsemblMetazoa" id="G8031.1">
    <property type="protein sequence ID" value="G8031.1:cds"/>
    <property type="gene ID" value="G8031"/>
</dbReference>